<proteinExistence type="predicted"/>
<dbReference type="RefSeq" id="WP_204913245.1">
    <property type="nucleotide sequence ID" value="NZ_BAAAYR010000004.1"/>
</dbReference>
<sequence length="127" mass="13776">MLQGMATVSFYAADLDAAARWYTDVLGFAPYYVRPGYVEFRVGPHEDELGIIDARYAPPGRPDAPGGAILHWAVDDPAVALERLVDLGAQEYLPVTARGEGFVTAVVVDPFGNLLGVMSNPHWSERA</sequence>
<reference evidence="3" key="1">
    <citation type="journal article" date="2019" name="Int. J. Syst. Evol. Microbiol.">
        <title>The Global Catalogue of Microorganisms (GCM) 10K type strain sequencing project: providing services to taxonomists for standard genome sequencing and annotation.</title>
        <authorList>
            <consortium name="The Broad Institute Genomics Platform"/>
            <consortium name="The Broad Institute Genome Sequencing Center for Infectious Disease"/>
            <person name="Wu L."/>
            <person name="Ma J."/>
        </authorList>
    </citation>
    <scope>NUCLEOTIDE SEQUENCE [LARGE SCALE GENOMIC DNA]</scope>
    <source>
        <strain evidence="3">JCM 16540</strain>
    </source>
</reference>
<dbReference type="InterPro" id="IPR037523">
    <property type="entry name" value="VOC_core"/>
</dbReference>
<keyword evidence="3" id="KW-1185">Reference proteome</keyword>
<dbReference type="InterPro" id="IPR004360">
    <property type="entry name" value="Glyas_Fos-R_dOase_dom"/>
</dbReference>
<organism evidence="2 3">
    <name type="scientific">Microlunatus spumicola</name>
    <dbReference type="NCBI Taxonomy" id="81499"/>
    <lineage>
        <taxon>Bacteria</taxon>
        <taxon>Bacillati</taxon>
        <taxon>Actinomycetota</taxon>
        <taxon>Actinomycetes</taxon>
        <taxon>Propionibacteriales</taxon>
        <taxon>Propionibacteriaceae</taxon>
        <taxon>Microlunatus</taxon>
    </lineage>
</organism>
<evidence type="ECO:0000313" key="3">
    <source>
        <dbReference type="Proteomes" id="UP001500767"/>
    </source>
</evidence>
<protein>
    <submittedName>
        <fullName evidence="2">VOC family protein</fullName>
    </submittedName>
</protein>
<accession>A0ABP6XPB5</accession>
<dbReference type="PROSITE" id="PS51819">
    <property type="entry name" value="VOC"/>
    <property type="match status" value="1"/>
</dbReference>
<dbReference type="Pfam" id="PF00903">
    <property type="entry name" value="Glyoxalase"/>
    <property type="match status" value="1"/>
</dbReference>
<dbReference type="Gene3D" id="3.10.180.10">
    <property type="entry name" value="2,3-Dihydroxybiphenyl 1,2-Dioxygenase, domain 1"/>
    <property type="match status" value="1"/>
</dbReference>
<dbReference type="Proteomes" id="UP001500767">
    <property type="component" value="Unassembled WGS sequence"/>
</dbReference>
<dbReference type="CDD" id="cd06587">
    <property type="entry name" value="VOC"/>
    <property type="match status" value="1"/>
</dbReference>
<comment type="caution">
    <text evidence="2">The sequence shown here is derived from an EMBL/GenBank/DDBJ whole genome shotgun (WGS) entry which is preliminary data.</text>
</comment>
<name>A0ABP6XPB5_9ACTN</name>
<dbReference type="EMBL" id="BAAAYR010000004">
    <property type="protein sequence ID" value="GAA3569908.1"/>
    <property type="molecule type" value="Genomic_DNA"/>
</dbReference>
<dbReference type="SUPFAM" id="SSF54593">
    <property type="entry name" value="Glyoxalase/Bleomycin resistance protein/Dihydroxybiphenyl dioxygenase"/>
    <property type="match status" value="1"/>
</dbReference>
<evidence type="ECO:0000313" key="2">
    <source>
        <dbReference type="EMBL" id="GAA3569908.1"/>
    </source>
</evidence>
<feature type="domain" description="VOC" evidence="1">
    <location>
        <begin position="4"/>
        <end position="120"/>
    </location>
</feature>
<evidence type="ECO:0000259" key="1">
    <source>
        <dbReference type="PROSITE" id="PS51819"/>
    </source>
</evidence>
<dbReference type="InterPro" id="IPR029068">
    <property type="entry name" value="Glyas_Bleomycin-R_OHBP_Dase"/>
</dbReference>
<gene>
    <name evidence="2" type="ORF">GCM10022197_27870</name>
</gene>